<dbReference type="EMBL" id="JAEPRB010000945">
    <property type="protein sequence ID" value="KAG2209922.1"/>
    <property type="molecule type" value="Genomic_DNA"/>
</dbReference>
<proteinExistence type="predicted"/>
<dbReference type="Proteomes" id="UP000646827">
    <property type="component" value="Unassembled WGS sequence"/>
</dbReference>
<accession>A0A8H7RGP4</accession>
<reference evidence="2 3" key="1">
    <citation type="submission" date="2020-12" db="EMBL/GenBank/DDBJ databases">
        <title>Metabolic potential, ecology and presence of endohyphal bacteria is reflected in genomic diversity of Mucoromycotina.</title>
        <authorList>
            <person name="Muszewska A."/>
            <person name="Okrasinska A."/>
            <person name="Steczkiewicz K."/>
            <person name="Drgas O."/>
            <person name="Orlowska M."/>
            <person name="Perlinska-Lenart U."/>
            <person name="Aleksandrzak-Piekarczyk T."/>
            <person name="Szatraj K."/>
            <person name="Zielenkiewicz U."/>
            <person name="Pilsyk S."/>
            <person name="Malc E."/>
            <person name="Mieczkowski P."/>
            <person name="Kruszewska J.S."/>
            <person name="Biernat P."/>
            <person name="Pawlowska J."/>
        </authorList>
    </citation>
    <scope>NUCLEOTIDE SEQUENCE [LARGE SCALE GENOMIC DNA]</scope>
    <source>
        <strain evidence="2 3">CBS 142.35</strain>
    </source>
</reference>
<organism evidence="2 3">
    <name type="scientific">Circinella minor</name>
    <dbReference type="NCBI Taxonomy" id="1195481"/>
    <lineage>
        <taxon>Eukaryota</taxon>
        <taxon>Fungi</taxon>
        <taxon>Fungi incertae sedis</taxon>
        <taxon>Mucoromycota</taxon>
        <taxon>Mucoromycotina</taxon>
        <taxon>Mucoromycetes</taxon>
        <taxon>Mucorales</taxon>
        <taxon>Lichtheimiaceae</taxon>
        <taxon>Circinella</taxon>
    </lineage>
</organism>
<dbReference type="OrthoDB" id="2284897at2759"/>
<dbReference type="AlphaFoldDB" id="A0A8H7RGP4"/>
<name>A0A8H7RGP4_9FUNG</name>
<keyword evidence="3" id="KW-1185">Reference proteome</keyword>
<evidence type="ECO:0000313" key="3">
    <source>
        <dbReference type="Proteomes" id="UP000646827"/>
    </source>
</evidence>
<gene>
    <name evidence="2" type="ORF">INT45_013282</name>
</gene>
<sequence>MSQQIADDEEANITDVEGGEEVESEEKCIWSEWKDFLNNPNNTAHLIQLSPEKHGVIWCGNLVRRRSCYPAELYKKTNEEVTSVERKSIDSHFIEAINDVADATSSQDMEDAVERLNCIEVDDKLVAEKKFTIDIGACAETVETMGLLRAEHVSALRKNIKTGNLTSIVNPVIIRLNVGKHMAAFTEEGLMRIPGSSKSSPFLIT</sequence>
<comment type="caution">
    <text evidence="2">The sequence shown here is derived from an EMBL/GenBank/DDBJ whole genome shotgun (WGS) entry which is preliminary data.</text>
</comment>
<protein>
    <submittedName>
        <fullName evidence="2">Uncharacterized protein</fullName>
    </submittedName>
</protein>
<feature type="region of interest" description="Disordered" evidence="1">
    <location>
        <begin position="1"/>
        <end position="23"/>
    </location>
</feature>
<feature type="non-terminal residue" evidence="2">
    <location>
        <position position="1"/>
    </location>
</feature>
<evidence type="ECO:0000313" key="2">
    <source>
        <dbReference type="EMBL" id="KAG2209922.1"/>
    </source>
</evidence>
<evidence type="ECO:0000256" key="1">
    <source>
        <dbReference type="SAM" id="MobiDB-lite"/>
    </source>
</evidence>